<keyword evidence="3" id="KW-1185">Reference proteome</keyword>
<name>A0A6A6P2N0_9PEZI</name>
<accession>A0A6A6P2N0</accession>
<evidence type="ECO:0000313" key="2">
    <source>
        <dbReference type="EMBL" id="KAF2458139.1"/>
    </source>
</evidence>
<evidence type="ECO:0000313" key="3">
    <source>
        <dbReference type="Proteomes" id="UP000799766"/>
    </source>
</evidence>
<proteinExistence type="predicted"/>
<reference evidence="2" key="1">
    <citation type="journal article" date="2020" name="Stud. Mycol.">
        <title>101 Dothideomycetes genomes: a test case for predicting lifestyles and emergence of pathogens.</title>
        <authorList>
            <person name="Haridas S."/>
            <person name="Albert R."/>
            <person name="Binder M."/>
            <person name="Bloem J."/>
            <person name="Labutti K."/>
            <person name="Salamov A."/>
            <person name="Andreopoulos B."/>
            <person name="Baker S."/>
            <person name="Barry K."/>
            <person name="Bills G."/>
            <person name="Bluhm B."/>
            <person name="Cannon C."/>
            <person name="Castanera R."/>
            <person name="Culley D."/>
            <person name="Daum C."/>
            <person name="Ezra D."/>
            <person name="Gonzalez J."/>
            <person name="Henrissat B."/>
            <person name="Kuo A."/>
            <person name="Liang C."/>
            <person name="Lipzen A."/>
            <person name="Lutzoni F."/>
            <person name="Magnuson J."/>
            <person name="Mondo S."/>
            <person name="Nolan M."/>
            <person name="Ohm R."/>
            <person name="Pangilinan J."/>
            <person name="Park H.-J."/>
            <person name="Ramirez L."/>
            <person name="Alfaro M."/>
            <person name="Sun H."/>
            <person name="Tritt A."/>
            <person name="Yoshinaga Y."/>
            <person name="Zwiers L.-H."/>
            <person name="Turgeon B."/>
            <person name="Goodwin S."/>
            <person name="Spatafora J."/>
            <person name="Crous P."/>
            <person name="Grigoriev I."/>
        </authorList>
    </citation>
    <scope>NUCLEOTIDE SEQUENCE</scope>
    <source>
        <strain evidence="2">ATCC 16933</strain>
    </source>
</reference>
<dbReference type="EMBL" id="MU001678">
    <property type="protein sequence ID" value="KAF2458139.1"/>
    <property type="molecule type" value="Genomic_DNA"/>
</dbReference>
<evidence type="ECO:0000256" key="1">
    <source>
        <dbReference type="SAM" id="MobiDB-lite"/>
    </source>
</evidence>
<feature type="region of interest" description="Disordered" evidence="1">
    <location>
        <begin position="100"/>
        <end position="121"/>
    </location>
</feature>
<sequence>MYLHGRVLCLGCSPAACRSTSSPPARAYFSLVASASPSAMGNRPILRDNARGTLAVPRPICESLTEAKSRLCASIVDDRDTFASTAPLKVFERRRRRRLRSEKQREASIATGSSSSRWRARTPHIADSPVRPIPRCWGSSLVECPENGPAHWEPFRFRIPRRSQGASFLCQICR</sequence>
<dbReference type="AlphaFoldDB" id="A0A6A6P2N0"/>
<dbReference type="Proteomes" id="UP000799766">
    <property type="component" value="Unassembled WGS sequence"/>
</dbReference>
<organism evidence="2 3">
    <name type="scientific">Lineolata rhizophorae</name>
    <dbReference type="NCBI Taxonomy" id="578093"/>
    <lineage>
        <taxon>Eukaryota</taxon>
        <taxon>Fungi</taxon>
        <taxon>Dikarya</taxon>
        <taxon>Ascomycota</taxon>
        <taxon>Pezizomycotina</taxon>
        <taxon>Dothideomycetes</taxon>
        <taxon>Dothideomycetes incertae sedis</taxon>
        <taxon>Lineolatales</taxon>
        <taxon>Lineolataceae</taxon>
        <taxon>Lineolata</taxon>
    </lineage>
</organism>
<gene>
    <name evidence="2" type="ORF">BDY21DRAFT_213960</name>
</gene>
<protein>
    <submittedName>
        <fullName evidence="2">Uncharacterized protein</fullName>
    </submittedName>
</protein>